<evidence type="ECO:0000256" key="4">
    <source>
        <dbReference type="HAMAP-Rule" id="MF_01363"/>
    </source>
</evidence>
<evidence type="ECO:0000313" key="7">
    <source>
        <dbReference type="Proteomes" id="UP000051373"/>
    </source>
</evidence>
<dbReference type="InterPro" id="IPR001787">
    <property type="entry name" value="Ribosomal_bL21"/>
</dbReference>
<comment type="caution">
    <text evidence="6">The sequence shown here is derived from an EMBL/GenBank/DDBJ whole genome shotgun (WGS) entry which is preliminary data.</text>
</comment>
<evidence type="ECO:0000256" key="5">
    <source>
        <dbReference type="RuleBase" id="RU000562"/>
    </source>
</evidence>
<name>A0A0S8FR11_UNCW3</name>
<comment type="similarity">
    <text evidence="1 4 5">Belongs to the bacterial ribosomal protein bL21 family.</text>
</comment>
<evidence type="ECO:0000256" key="1">
    <source>
        <dbReference type="ARBA" id="ARBA00008563"/>
    </source>
</evidence>
<dbReference type="GO" id="GO:1990904">
    <property type="term" value="C:ribonucleoprotein complex"/>
    <property type="evidence" value="ECO:0007669"/>
    <property type="project" value="UniProtKB-KW"/>
</dbReference>
<dbReference type="GO" id="GO:0006412">
    <property type="term" value="P:translation"/>
    <property type="evidence" value="ECO:0007669"/>
    <property type="project" value="UniProtKB-UniRule"/>
</dbReference>
<keyword evidence="3 4" id="KW-0687">Ribonucleoprotein</keyword>
<dbReference type="InterPro" id="IPR036164">
    <property type="entry name" value="bL21-like_sf"/>
</dbReference>
<keyword evidence="2 4" id="KW-0689">Ribosomal protein</keyword>
<dbReference type="Proteomes" id="UP000051373">
    <property type="component" value="Unassembled WGS sequence"/>
</dbReference>
<evidence type="ECO:0000313" key="6">
    <source>
        <dbReference type="EMBL" id="KPK62737.1"/>
    </source>
</evidence>
<comment type="function">
    <text evidence="4 5">This protein binds to 23S rRNA in the presence of protein L20.</text>
</comment>
<proteinExistence type="inferred from homology"/>
<comment type="subunit">
    <text evidence="4">Part of the 50S ribosomal subunit. Contacts protein L20.</text>
</comment>
<dbReference type="NCBIfam" id="TIGR00061">
    <property type="entry name" value="L21"/>
    <property type="match status" value="1"/>
</dbReference>
<protein>
    <recommendedName>
        <fullName evidence="4">Large ribosomal subunit protein bL21</fullName>
    </recommendedName>
</protein>
<keyword evidence="4 5" id="KW-0699">rRNA-binding</keyword>
<dbReference type="GO" id="GO:0005840">
    <property type="term" value="C:ribosome"/>
    <property type="evidence" value="ECO:0007669"/>
    <property type="project" value="UniProtKB-KW"/>
</dbReference>
<dbReference type="GO" id="GO:0003735">
    <property type="term" value="F:structural constituent of ribosome"/>
    <property type="evidence" value="ECO:0007669"/>
    <property type="project" value="InterPro"/>
</dbReference>
<dbReference type="SUPFAM" id="SSF141091">
    <property type="entry name" value="L21p-like"/>
    <property type="match status" value="1"/>
</dbReference>
<dbReference type="STRING" id="1703779.AMJ83_09925"/>
<dbReference type="PANTHER" id="PTHR21349:SF0">
    <property type="entry name" value="LARGE RIBOSOMAL SUBUNIT PROTEIN BL21M"/>
    <property type="match status" value="1"/>
</dbReference>
<keyword evidence="4 5" id="KW-0694">RNA-binding</keyword>
<gene>
    <name evidence="4" type="primary">rplU</name>
    <name evidence="6" type="ORF">AMJ83_09925</name>
</gene>
<dbReference type="Pfam" id="PF00829">
    <property type="entry name" value="Ribosomal_L21p"/>
    <property type="match status" value="1"/>
</dbReference>
<evidence type="ECO:0000256" key="3">
    <source>
        <dbReference type="ARBA" id="ARBA00023274"/>
    </source>
</evidence>
<accession>A0A0S8FR11</accession>
<dbReference type="EMBL" id="LJUJ01000027">
    <property type="protein sequence ID" value="KPK62737.1"/>
    <property type="molecule type" value="Genomic_DNA"/>
</dbReference>
<dbReference type="HAMAP" id="MF_01363">
    <property type="entry name" value="Ribosomal_bL21"/>
    <property type="match status" value="1"/>
</dbReference>
<dbReference type="GO" id="GO:0005737">
    <property type="term" value="C:cytoplasm"/>
    <property type="evidence" value="ECO:0007669"/>
    <property type="project" value="UniProtKB-ARBA"/>
</dbReference>
<reference evidence="6 7" key="1">
    <citation type="journal article" date="2015" name="Microbiome">
        <title>Genomic resolution of linkages in carbon, nitrogen, and sulfur cycling among widespread estuary sediment bacteria.</title>
        <authorList>
            <person name="Baker B.J."/>
            <person name="Lazar C.S."/>
            <person name="Teske A.P."/>
            <person name="Dick G.J."/>
        </authorList>
    </citation>
    <scope>NUCLEOTIDE SEQUENCE [LARGE SCALE GENOMIC DNA]</scope>
    <source>
        <strain evidence="6">SM23_42</strain>
    </source>
</reference>
<dbReference type="GO" id="GO:0019843">
    <property type="term" value="F:rRNA binding"/>
    <property type="evidence" value="ECO:0007669"/>
    <property type="project" value="UniProtKB-UniRule"/>
</dbReference>
<dbReference type="AlphaFoldDB" id="A0A0S8FR11"/>
<dbReference type="PANTHER" id="PTHR21349">
    <property type="entry name" value="50S RIBOSOMAL PROTEIN L21"/>
    <property type="match status" value="1"/>
</dbReference>
<sequence>MFAVIRASGFQYVVTKGEKIKIPAVIGEKGKEVEFDKVLMLKDNGDTVVGRPYVAGAKVKGVVRKCGRLPKVVVFKFIKKEKYRRKRGHRQDYCEVEITDILK</sequence>
<evidence type="ECO:0000256" key="2">
    <source>
        <dbReference type="ARBA" id="ARBA00022980"/>
    </source>
</evidence>
<organism evidence="6 7">
    <name type="scientific">candidate division WOR_3 bacterium SM23_42</name>
    <dbReference type="NCBI Taxonomy" id="1703779"/>
    <lineage>
        <taxon>Bacteria</taxon>
        <taxon>Bacteria division WOR-3</taxon>
    </lineage>
</organism>
<dbReference type="InterPro" id="IPR028909">
    <property type="entry name" value="bL21-like"/>
</dbReference>